<evidence type="ECO:0000313" key="3">
    <source>
        <dbReference type="Proteomes" id="UP000613030"/>
    </source>
</evidence>
<keyword evidence="3" id="KW-1185">Reference proteome</keyword>
<organism evidence="2 3">
    <name type="scientific">Chryseolinea lacunae</name>
    <dbReference type="NCBI Taxonomy" id="2801331"/>
    <lineage>
        <taxon>Bacteria</taxon>
        <taxon>Pseudomonadati</taxon>
        <taxon>Bacteroidota</taxon>
        <taxon>Cytophagia</taxon>
        <taxon>Cytophagales</taxon>
        <taxon>Fulvivirgaceae</taxon>
        <taxon>Chryseolinea</taxon>
    </lineage>
</organism>
<feature type="signal peptide" evidence="1">
    <location>
        <begin position="1"/>
        <end position="18"/>
    </location>
</feature>
<dbReference type="Proteomes" id="UP000613030">
    <property type="component" value="Unassembled WGS sequence"/>
</dbReference>
<feature type="chain" id="PRO_5045442173" description="Protein SirB1 N-terminal domain-containing protein" evidence="1">
    <location>
        <begin position="19"/>
        <end position="272"/>
    </location>
</feature>
<protein>
    <recommendedName>
        <fullName evidence="4">Protein SirB1 N-terminal domain-containing protein</fullName>
    </recommendedName>
</protein>
<accession>A0ABS1KRI3</accession>
<proteinExistence type="predicted"/>
<evidence type="ECO:0000256" key="1">
    <source>
        <dbReference type="SAM" id="SignalP"/>
    </source>
</evidence>
<evidence type="ECO:0008006" key="4">
    <source>
        <dbReference type="Google" id="ProtNLM"/>
    </source>
</evidence>
<name>A0ABS1KRI3_9BACT</name>
<dbReference type="EMBL" id="JAERRB010000003">
    <property type="protein sequence ID" value="MBL0741950.1"/>
    <property type="molecule type" value="Genomic_DNA"/>
</dbReference>
<sequence length="272" mass="31423">MKCWLVLFLIPFVAFSQGQENVQSARLSYYFTLYSQVDGPAANTDKVLAFAAKLDHKRASFKKEKDFLRYLFTKTHQQFLKTYSQYASFGQLDKRQYNCLSGTALYALLLDHFNVPYKIIETNYHIFLLATTANGDVLFEATDPLHGFIDDPVTLSNRLRLYKENKLQPVASTKTYYQYKVNLYNEVNLDEMLGLLYYNMSIVDYNSQQLPMAIQHLAKALDLYSSPRIEELSHILMLSVQESNLDTSVKEKCLRSIYSLRKKQLSMTASAN</sequence>
<comment type="caution">
    <text evidence="2">The sequence shown here is derived from an EMBL/GenBank/DDBJ whole genome shotgun (WGS) entry which is preliminary data.</text>
</comment>
<reference evidence="2 3" key="1">
    <citation type="submission" date="2021-01" db="EMBL/GenBank/DDBJ databases">
        <title>Chryseolinea sp. Jin1 Genome sequencing and assembly.</title>
        <authorList>
            <person name="Kim I."/>
        </authorList>
    </citation>
    <scope>NUCLEOTIDE SEQUENCE [LARGE SCALE GENOMIC DNA]</scope>
    <source>
        <strain evidence="2 3">Jin1</strain>
    </source>
</reference>
<evidence type="ECO:0000313" key="2">
    <source>
        <dbReference type="EMBL" id="MBL0741950.1"/>
    </source>
</evidence>
<keyword evidence="1" id="KW-0732">Signal</keyword>
<dbReference type="RefSeq" id="WP_202009607.1">
    <property type="nucleotide sequence ID" value="NZ_JAERRB010000003.1"/>
</dbReference>
<gene>
    <name evidence="2" type="ORF">JI741_12020</name>
</gene>